<protein>
    <submittedName>
        <fullName evidence="2">Glycosyltransferase family 2 protein</fullName>
    </submittedName>
</protein>
<evidence type="ECO:0000313" key="2">
    <source>
        <dbReference type="EMBL" id="NHC37425.1"/>
    </source>
</evidence>
<dbReference type="AlphaFoldDB" id="A0A9X5I6U0"/>
<sequence>MQPVVSVVIPSRNRPQLVSRAVKSALAQTYKAIEVIVIVDGPDRDTVQVIEAINDSRLRVIELPVNVGPAGARNAGVREAKGTWIAFLDDDDEWLPQKIERQLEVANHSRYAFPIIASRFIARSSKGDFIWPKKLISNSENISDYLFVRNSLFMGEKFIATPTLLTKKELLQKIPFNNLRRHEDWDWLLRSNQLADVGIEFAPEELCVCSMQLNRNSLSSTSNWKYSLDWIRSVRELITPLAYSAFIVIEVIPQASSEGSWKVFLLLLWDILKFGKPRPVDFLLYFAMWLFPQNIRQQIRYFFIKKQPQHMHKPI</sequence>
<dbReference type="PANTHER" id="PTHR43685:SF2">
    <property type="entry name" value="GLYCOSYLTRANSFERASE 2-LIKE DOMAIN-CONTAINING PROTEIN"/>
    <property type="match status" value="1"/>
</dbReference>
<reference evidence="2 3" key="1">
    <citation type="journal article" date="2015" name="Genome Announc.">
        <title>Draft Genome Sequence of the Terrestrial Cyanobacterium Scytonema millei VB511283, Isolated from Eastern India.</title>
        <authorList>
            <person name="Sen D."/>
            <person name="Chandrababunaidu M.M."/>
            <person name="Singh D."/>
            <person name="Sanghi N."/>
            <person name="Ghorai A."/>
            <person name="Mishra G.P."/>
            <person name="Madduluri M."/>
            <person name="Adhikary S.P."/>
            <person name="Tripathy S."/>
        </authorList>
    </citation>
    <scope>NUCLEOTIDE SEQUENCE [LARGE SCALE GENOMIC DNA]</scope>
    <source>
        <strain evidence="2 3">VB511283</strain>
    </source>
</reference>
<dbReference type="Gene3D" id="3.90.550.10">
    <property type="entry name" value="Spore Coat Polysaccharide Biosynthesis Protein SpsA, Chain A"/>
    <property type="match status" value="1"/>
</dbReference>
<dbReference type="InterPro" id="IPR029044">
    <property type="entry name" value="Nucleotide-diphossugar_trans"/>
</dbReference>
<dbReference type="InterPro" id="IPR001173">
    <property type="entry name" value="Glyco_trans_2-like"/>
</dbReference>
<dbReference type="OrthoDB" id="9812327at2"/>
<dbReference type="CDD" id="cd00761">
    <property type="entry name" value="Glyco_tranf_GTA_type"/>
    <property type="match status" value="1"/>
</dbReference>
<evidence type="ECO:0000313" key="3">
    <source>
        <dbReference type="Proteomes" id="UP000031532"/>
    </source>
</evidence>
<dbReference type="SUPFAM" id="SSF53448">
    <property type="entry name" value="Nucleotide-diphospho-sugar transferases"/>
    <property type="match status" value="1"/>
</dbReference>
<evidence type="ECO:0000259" key="1">
    <source>
        <dbReference type="Pfam" id="PF00535"/>
    </source>
</evidence>
<dbReference type="Pfam" id="PF00535">
    <property type="entry name" value="Glycos_transf_2"/>
    <property type="match status" value="1"/>
</dbReference>
<organism evidence="2 3">
    <name type="scientific">Scytonema millei VB511283</name>
    <dbReference type="NCBI Taxonomy" id="1245923"/>
    <lineage>
        <taxon>Bacteria</taxon>
        <taxon>Bacillati</taxon>
        <taxon>Cyanobacteriota</taxon>
        <taxon>Cyanophyceae</taxon>
        <taxon>Nostocales</taxon>
        <taxon>Scytonemataceae</taxon>
        <taxon>Scytonema</taxon>
    </lineage>
</organism>
<keyword evidence="3" id="KW-1185">Reference proteome</keyword>
<dbReference type="InterPro" id="IPR050834">
    <property type="entry name" value="Glycosyltransf_2"/>
</dbReference>
<dbReference type="EMBL" id="JTJC03000008">
    <property type="protein sequence ID" value="NHC37425.1"/>
    <property type="molecule type" value="Genomic_DNA"/>
</dbReference>
<dbReference type="Proteomes" id="UP000031532">
    <property type="component" value="Unassembled WGS sequence"/>
</dbReference>
<name>A0A9X5I6U0_9CYAN</name>
<accession>A0A9X5I6U0</accession>
<comment type="caution">
    <text evidence="2">The sequence shown here is derived from an EMBL/GenBank/DDBJ whole genome shotgun (WGS) entry which is preliminary data.</text>
</comment>
<feature type="domain" description="Glycosyltransferase 2-like" evidence="1">
    <location>
        <begin position="6"/>
        <end position="172"/>
    </location>
</feature>
<proteinExistence type="predicted"/>
<dbReference type="PANTHER" id="PTHR43685">
    <property type="entry name" value="GLYCOSYLTRANSFERASE"/>
    <property type="match status" value="1"/>
</dbReference>
<gene>
    <name evidence="2" type="ORF">QH73_0022780</name>
</gene>